<comment type="caution">
    <text evidence="11">The sequence shown here is derived from an EMBL/GenBank/DDBJ whole genome shotgun (WGS) entry which is preliminary data.</text>
</comment>
<name>A0A9W4PJE2_9BACI</name>
<evidence type="ECO:0000256" key="10">
    <source>
        <dbReference type="SAM" id="Phobius"/>
    </source>
</evidence>
<dbReference type="Pfam" id="PF03812">
    <property type="entry name" value="KdgT"/>
    <property type="match status" value="1"/>
</dbReference>
<dbReference type="GO" id="GO:0016020">
    <property type="term" value="C:membrane"/>
    <property type="evidence" value="ECO:0007669"/>
    <property type="project" value="InterPro"/>
</dbReference>
<keyword evidence="6" id="KW-0769">Symport</keyword>
<keyword evidence="4" id="KW-0762">Sugar transport</keyword>
<sequence>MDRYVTGSDGVAGVAASSTAIIATSVLVTAILTPMLTMWVAKKQEERGIPQRRGMKPTILKDPPVTSIQKAK</sequence>
<feature type="transmembrane region" description="Helical" evidence="10">
    <location>
        <begin position="20"/>
        <end position="41"/>
    </location>
</feature>
<evidence type="ECO:0000256" key="9">
    <source>
        <dbReference type="SAM" id="MobiDB-lite"/>
    </source>
</evidence>
<dbReference type="InterPro" id="IPR004684">
    <property type="entry name" value="2keto-3dGluconate_permease"/>
</dbReference>
<dbReference type="GO" id="GO:0015649">
    <property type="term" value="F:2-keto-3-deoxygluconate:proton symporter activity"/>
    <property type="evidence" value="ECO:0007669"/>
    <property type="project" value="InterPro"/>
</dbReference>
<evidence type="ECO:0000256" key="8">
    <source>
        <dbReference type="ARBA" id="ARBA00023136"/>
    </source>
</evidence>
<evidence type="ECO:0000313" key="12">
    <source>
        <dbReference type="Proteomes" id="UP000789326"/>
    </source>
</evidence>
<evidence type="ECO:0000256" key="5">
    <source>
        <dbReference type="ARBA" id="ARBA00022692"/>
    </source>
</evidence>
<dbReference type="Proteomes" id="UP000789326">
    <property type="component" value="Unassembled WGS sequence"/>
</dbReference>
<reference evidence="11" key="1">
    <citation type="submission" date="2021-11" db="EMBL/GenBank/DDBJ databases">
        <authorList>
            <person name="Bulgarelli D."/>
        </authorList>
    </citation>
    <scope>NUCLEOTIDE SEQUENCE</scope>
    <source>
        <strain evidence="11">Bi133</strain>
    </source>
</reference>
<accession>A0A9W4PJE2</accession>
<dbReference type="EMBL" id="CAKKMG010000142">
    <property type="protein sequence ID" value="CAH0312161.1"/>
    <property type="molecule type" value="Genomic_DNA"/>
</dbReference>
<organism evidence="11 12">
    <name type="scientific">Peribacillus simplex</name>
    <dbReference type="NCBI Taxonomy" id="1478"/>
    <lineage>
        <taxon>Bacteria</taxon>
        <taxon>Bacillati</taxon>
        <taxon>Bacillota</taxon>
        <taxon>Bacilli</taxon>
        <taxon>Bacillales</taxon>
        <taxon>Bacillaceae</taxon>
        <taxon>Peribacillus</taxon>
    </lineage>
</organism>
<keyword evidence="5 10" id="KW-0812">Transmembrane</keyword>
<proteinExistence type="inferred from homology"/>
<evidence type="ECO:0000256" key="4">
    <source>
        <dbReference type="ARBA" id="ARBA00022597"/>
    </source>
</evidence>
<evidence type="ECO:0000256" key="7">
    <source>
        <dbReference type="ARBA" id="ARBA00022989"/>
    </source>
</evidence>
<dbReference type="AlphaFoldDB" id="A0A9W4PJE2"/>
<comment type="similarity">
    <text evidence="1">Belongs to the KdgT transporter family.</text>
</comment>
<keyword evidence="7 10" id="KW-1133">Transmembrane helix</keyword>
<keyword evidence="8 10" id="KW-0472">Membrane</keyword>
<feature type="region of interest" description="Disordered" evidence="9">
    <location>
        <begin position="46"/>
        <end position="72"/>
    </location>
</feature>
<evidence type="ECO:0000256" key="1">
    <source>
        <dbReference type="ARBA" id="ARBA00006430"/>
    </source>
</evidence>
<evidence type="ECO:0000256" key="3">
    <source>
        <dbReference type="ARBA" id="ARBA00022475"/>
    </source>
</evidence>
<evidence type="ECO:0000313" key="11">
    <source>
        <dbReference type="EMBL" id="CAH0312161.1"/>
    </source>
</evidence>
<gene>
    <name evidence="11" type="primary">kdgT</name>
    <name evidence="11" type="ORF">SRABI133_04986</name>
</gene>
<protein>
    <submittedName>
        <fullName evidence="11">2-keto-3-deoxygluconate permease</fullName>
    </submittedName>
</protein>
<keyword evidence="2" id="KW-0813">Transport</keyword>
<evidence type="ECO:0000256" key="6">
    <source>
        <dbReference type="ARBA" id="ARBA00022847"/>
    </source>
</evidence>
<evidence type="ECO:0000256" key="2">
    <source>
        <dbReference type="ARBA" id="ARBA00022448"/>
    </source>
</evidence>
<keyword evidence="3" id="KW-1003">Cell membrane</keyword>